<evidence type="ECO:0000313" key="2">
    <source>
        <dbReference type="EMBL" id="GJT36190.1"/>
    </source>
</evidence>
<feature type="transmembrane region" description="Helical" evidence="1">
    <location>
        <begin position="224"/>
        <end position="242"/>
    </location>
</feature>
<comment type="caution">
    <text evidence="2">The sequence shown here is derived from an EMBL/GenBank/DDBJ whole genome shotgun (WGS) entry which is preliminary data.</text>
</comment>
<protein>
    <submittedName>
        <fullName evidence="2">Uncharacterized protein</fullName>
    </submittedName>
</protein>
<gene>
    <name evidence="2" type="ORF">Tco_0926609</name>
</gene>
<dbReference type="Proteomes" id="UP001151760">
    <property type="component" value="Unassembled WGS sequence"/>
</dbReference>
<keyword evidence="1" id="KW-0472">Membrane</keyword>
<dbReference type="EMBL" id="BQNB010015116">
    <property type="protein sequence ID" value="GJT36190.1"/>
    <property type="molecule type" value="Genomic_DNA"/>
</dbReference>
<evidence type="ECO:0000313" key="3">
    <source>
        <dbReference type="Proteomes" id="UP001151760"/>
    </source>
</evidence>
<feature type="transmembrane region" description="Helical" evidence="1">
    <location>
        <begin position="189"/>
        <end position="212"/>
    </location>
</feature>
<reference evidence="2" key="1">
    <citation type="journal article" date="2022" name="Int. J. Mol. Sci.">
        <title>Draft Genome of Tanacetum Coccineum: Genomic Comparison of Closely Related Tanacetum-Family Plants.</title>
        <authorList>
            <person name="Yamashiro T."/>
            <person name="Shiraishi A."/>
            <person name="Nakayama K."/>
            <person name="Satake H."/>
        </authorList>
    </citation>
    <scope>NUCLEOTIDE SEQUENCE</scope>
</reference>
<keyword evidence="3" id="KW-1185">Reference proteome</keyword>
<proteinExistence type="predicted"/>
<organism evidence="2 3">
    <name type="scientific">Tanacetum coccineum</name>
    <dbReference type="NCBI Taxonomy" id="301880"/>
    <lineage>
        <taxon>Eukaryota</taxon>
        <taxon>Viridiplantae</taxon>
        <taxon>Streptophyta</taxon>
        <taxon>Embryophyta</taxon>
        <taxon>Tracheophyta</taxon>
        <taxon>Spermatophyta</taxon>
        <taxon>Magnoliopsida</taxon>
        <taxon>eudicotyledons</taxon>
        <taxon>Gunneridae</taxon>
        <taxon>Pentapetalae</taxon>
        <taxon>asterids</taxon>
        <taxon>campanulids</taxon>
        <taxon>Asterales</taxon>
        <taxon>Asteraceae</taxon>
        <taxon>Asteroideae</taxon>
        <taxon>Anthemideae</taxon>
        <taxon>Anthemidinae</taxon>
        <taxon>Tanacetum</taxon>
    </lineage>
</organism>
<accession>A0ABQ5DBC4</accession>
<keyword evidence="1" id="KW-1133">Transmembrane helix</keyword>
<keyword evidence="1" id="KW-0812">Transmembrane</keyword>
<evidence type="ECO:0000256" key="1">
    <source>
        <dbReference type="SAM" id="Phobius"/>
    </source>
</evidence>
<sequence>MFCLASTSGGINDFFLKVIEESRVVFTFAADPDSMTKCIADIIFRVETITESAASPPRNRRKHLGVRSDDCLWDKPVEDFFSSESESDDTWYFRLNPDVNIGLHQSYECLASAPVAALHDKWISSSPWLTPRRFWLTIATALRASPTGVRHMVKTLQIRYELPGIRLTILLTLKYEEWLVMSQNAIQILLTPIDLLFCDAAFYGFLLLVLSLPEIFISADGIKSFLLIMFLLVMFSFLLTEIESADLDL</sequence>
<name>A0ABQ5DBC4_9ASTR</name>
<reference evidence="2" key="2">
    <citation type="submission" date="2022-01" db="EMBL/GenBank/DDBJ databases">
        <authorList>
            <person name="Yamashiro T."/>
            <person name="Shiraishi A."/>
            <person name="Satake H."/>
            <person name="Nakayama K."/>
        </authorList>
    </citation>
    <scope>NUCLEOTIDE SEQUENCE</scope>
</reference>